<dbReference type="SUPFAM" id="SSF56935">
    <property type="entry name" value="Porins"/>
    <property type="match status" value="2"/>
</dbReference>
<evidence type="ECO:0000313" key="2">
    <source>
        <dbReference type="EMBL" id="WPJ95027.1"/>
    </source>
</evidence>
<dbReference type="InterPro" id="IPR018759">
    <property type="entry name" value="BBP2_2"/>
</dbReference>
<evidence type="ECO:0000256" key="1">
    <source>
        <dbReference type="SAM" id="SignalP"/>
    </source>
</evidence>
<feature type="signal peptide" evidence="1">
    <location>
        <begin position="1"/>
        <end position="24"/>
    </location>
</feature>
<organism evidence="2 3">
    <name type="scientific">Coraliomargarita algicola</name>
    <dbReference type="NCBI Taxonomy" id="3092156"/>
    <lineage>
        <taxon>Bacteria</taxon>
        <taxon>Pseudomonadati</taxon>
        <taxon>Verrucomicrobiota</taxon>
        <taxon>Opitutia</taxon>
        <taxon>Puniceicoccales</taxon>
        <taxon>Coraliomargaritaceae</taxon>
        <taxon>Coraliomargarita</taxon>
    </lineage>
</organism>
<feature type="chain" id="PRO_5046488360" evidence="1">
    <location>
        <begin position="25"/>
        <end position="388"/>
    </location>
</feature>
<reference evidence="2 3" key="1">
    <citation type="submission" date="2023-11" db="EMBL/GenBank/DDBJ databases">
        <title>Coraliomargarita sp. nov., isolated from marine algae.</title>
        <authorList>
            <person name="Lee J.K."/>
            <person name="Baek J.H."/>
            <person name="Kim J.M."/>
            <person name="Choi D.G."/>
            <person name="Jeon C.O."/>
        </authorList>
    </citation>
    <scope>NUCLEOTIDE SEQUENCE [LARGE SCALE GENOMIC DNA]</scope>
    <source>
        <strain evidence="2 3">J2-16</strain>
    </source>
</reference>
<keyword evidence="1" id="KW-0732">Signal</keyword>
<dbReference type="Proteomes" id="UP001324993">
    <property type="component" value="Chromosome"/>
</dbReference>
<gene>
    <name evidence="2" type="ORF">SH580_16485</name>
</gene>
<accession>A0ABZ0RG77</accession>
<proteinExistence type="predicted"/>
<sequence length="388" mass="42647">MKNKQFCLLTLISSGLLIQASVSASPLVSIGDNADIFFNGSSSLRWSSNIFRDETGEVDDLIWTVSPGFELNVGRGASNTDLSISTRYDVLRYQDISRMNVELFHIRAVGSYQGSRLDLNGSVAFDENKSSSGLNNVANDLIEYDTTSADVNGEYRLSPKFSFGSGFSFSSQEYSTYTERFADREKVTVPLDVFYELTPKVDLSFGATYSVTDVDATLLNPNGDYTQESFFYNFGARGNLLPKLTGSFKVGYRTKDTDRAGADEDGMLGLNASLVWAMTPKLTTTLGLSRDFGVGGEGGATEVSKINLSSSYSINSYFAASASLGYALRDYTDSNQEDDQYNAGLRLSYSPNQYWSFSTGYTYSENSSNRVGSSYEDHTLDLTATLRY</sequence>
<dbReference type="RefSeq" id="WP_319831929.1">
    <property type="nucleotide sequence ID" value="NZ_CP138858.1"/>
</dbReference>
<dbReference type="Pfam" id="PF10082">
    <property type="entry name" value="BBP2_2"/>
    <property type="match status" value="1"/>
</dbReference>
<name>A0ABZ0RG77_9BACT</name>
<evidence type="ECO:0000313" key="3">
    <source>
        <dbReference type="Proteomes" id="UP001324993"/>
    </source>
</evidence>
<keyword evidence="3" id="KW-1185">Reference proteome</keyword>
<dbReference type="EMBL" id="CP138858">
    <property type="protein sequence ID" value="WPJ95027.1"/>
    <property type="molecule type" value="Genomic_DNA"/>
</dbReference>
<protein>
    <submittedName>
        <fullName evidence="2">Outer membrane beta-barrel protein</fullName>
    </submittedName>
</protein>